<feature type="transmembrane region" description="Helical" evidence="1">
    <location>
        <begin position="49"/>
        <end position="73"/>
    </location>
</feature>
<accession>A0A1W9ZK81</accession>
<evidence type="ECO:0008006" key="4">
    <source>
        <dbReference type="Google" id="ProtNLM"/>
    </source>
</evidence>
<dbReference type="InterPro" id="IPR021315">
    <property type="entry name" value="Gap/Sap"/>
</dbReference>
<name>A0A1W9ZK81_MYCAN</name>
<feature type="transmembrane region" description="Helical" evidence="1">
    <location>
        <begin position="12"/>
        <end position="37"/>
    </location>
</feature>
<feature type="transmembrane region" description="Helical" evidence="1">
    <location>
        <begin position="164"/>
        <end position="187"/>
    </location>
</feature>
<evidence type="ECO:0000313" key="2">
    <source>
        <dbReference type="EMBL" id="ORA17289.1"/>
    </source>
</evidence>
<feature type="transmembrane region" description="Helical" evidence="1">
    <location>
        <begin position="207"/>
        <end position="226"/>
    </location>
</feature>
<reference evidence="2 3" key="1">
    <citation type="submission" date="2017-02" db="EMBL/GenBank/DDBJ databases">
        <title>The new phylogeny of genus Mycobacterium.</title>
        <authorList>
            <person name="Tortoli E."/>
            <person name="Trovato A."/>
            <person name="Cirillo D.M."/>
        </authorList>
    </citation>
    <scope>NUCLEOTIDE SEQUENCE [LARGE SCALE GENOMIC DNA]</scope>
    <source>
        <strain evidence="2 3">DSM 45057</strain>
    </source>
</reference>
<keyword evidence="1" id="KW-0812">Transmembrane</keyword>
<evidence type="ECO:0000313" key="3">
    <source>
        <dbReference type="Proteomes" id="UP000192284"/>
    </source>
</evidence>
<sequence length="229" mass="24034">MRRLLPVTGNWGHVLAALIPLALVIAVSPLTIIPAVLVLHAPRPRPTALAFLGGWVLGLAALTAIFVAASGLLGGLHKGPPTWASWVRVVLGSLLIAFGVYRWTTRHGHAESPRWMRTFSTISPVRAGVTAVVLSVLRPEVSIICVAGGLAIGTSSLESAGKLICAAIFVVVAASTVAIPVLAFASAGDRLDEPLTRLKDWMEKNHAAMLAAVLVLIGLMVLYNGIRAL</sequence>
<dbReference type="EMBL" id="MVHE01000039">
    <property type="protein sequence ID" value="ORA17289.1"/>
    <property type="molecule type" value="Genomic_DNA"/>
</dbReference>
<dbReference type="OrthoDB" id="4753036at2"/>
<keyword evidence="3" id="KW-1185">Reference proteome</keyword>
<evidence type="ECO:0000256" key="1">
    <source>
        <dbReference type="SAM" id="Phobius"/>
    </source>
</evidence>
<gene>
    <name evidence="2" type="ORF">BST12_19640</name>
</gene>
<organism evidence="2 3">
    <name type="scientific">Mycobacterium angelicum</name>
    <dbReference type="NCBI Taxonomy" id="470074"/>
    <lineage>
        <taxon>Bacteria</taxon>
        <taxon>Bacillati</taxon>
        <taxon>Actinomycetota</taxon>
        <taxon>Actinomycetes</taxon>
        <taxon>Mycobacteriales</taxon>
        <taxon>Mycobacteriaceae</taxon>
        <taxon>Mycobacterium</taxon>
    </lineage>
</organism>
<protein>
    <recommendedName>
        <fullName evidence="4">GAP family protein</fullName>
    </recommendedName>
</protein>
<dbReference type="Pfam" id="PF11139">
    <property type="entry name" value="SfLAP"/>
    <property type="match status" value="1"/>
</dbReference>
<keyword evidence="1" id="KW-1133">Transmembrane helix</keyword>
<feature type="transmembrane region" description="Helical" evidence="1">
    <location>
        <begin position="85"/>
        <end position="103"/>
    </location>
</feature>
<comment type="caution">
    <text evidence="2">The sequence shown here is derived from an EMBL/GenBank/DDBJ whole genome shotgun (WGS) entry which is preliminary data.</text>
</comment>
<dbReference type="RefSeq" id="WP_083114790.1">
    <property type="nucleotide sequence ID" value="NZ_JACKTS010000054.1"/>
</dbReference>
<dbReference type="Proteomes" id="UP000192284">
    <property type="component" value="Unassembled WGS sequence"/>
</dbReference>
<proteinExistence type="predicted"/>
<keyword evidence="1" id="KW-0472">Membrane</keyword>
<dbReference type="AlphaFoldDB" id="A0A1W9ZK81"/>